<dbReference type="Gene3D" id="3.40.1800.20">
    <property type="match status" value="1"/>
</dbReference>
<dbReference type="Gene3D" id="3.30.160.60">
    <property type="entry name" value="Classic Zinc Finger"/>
    <property type="match status" value="9"/>
</dbReference>
<dbReference type="InterPro" id="IPR036236">
    <property type="entry name" value="Znf_C2H2_sf"/>
</dbReference>
<dbReference type="GO" id="GO:0008270">
    <property type="term" value="F:zinc ion binding"/>
    <property type="evidence" value="ECO:0007669"/>
    <property type="project" value="UniProtKB-UniRule"/>
</dbReference>
<feature type="domain" description="C2H2-type" evidence="8">
    <location>
        <begin position="1101"/>
        <end position="1123"/>
    </location>
</feature>
<dbReference type="EMBL" id="CAKOFQ010006765">
    <property type="protein sequence ID" value="CAH1969526.1"/>
    <property type="molecule type" value="Genomic_DNA"/>
</dbReference>
<organism evidence="10 11">
    <name type="scientific">Acanthoscelides obtectus</name>
    <name type="common">Bean weevil</name>
    <name type="synonym">Bruchus obtectus</name>
    <dbReference type="NCBI Taxonomy" id="200917"/>
    <lineage>
        <taxon>Eukaryota</taxon>
        <taxon>Metazoa</taxon>
        <taxon>Ecdysozoa</taxon>
        <taxon>Arthropoda</taxon>
        <taxon>Hexapoda</taxon>
        <taxon>Insecta</taxon>
        <taxon>Pterygota</taxon>
        <taxon>Neoptera</taxon>
        <taxon>Endopterygota</taxon>
        <taxon>Coleoptera</taxon>
        <taxon>Polyphaga</taxon>
        <taxon>Cucujiformia</taxon>
        <taxon>Chrysomeloidea</taxon>
        <taxon>Chrysomelidae</taxon>
        <taxon>Bruchinae</taxon>
        <taxon>Bruchini</taxon>
        <taxon>Acanthoscelides</taxon>
    </lineage>
</organism>
<dbReference type="SUPFAM" id="SSF57716">
    <property type="entry name" value="Glucocorticoid receptor-like (DNA-binding domain)"/>
    <property type="match status" value="1"/>
</dbReference>
<dbReference type="PROSITE" id="PS50157">
    <property type="entry name" value="ZINC_FINGER_C2H2_2"/>
    <property type="match status" value="13"/>
</dbReference>
<keyword evidence="2" id="KW-0677">Repeat</keyword>
<feature type="compositionally biased region" description="Polar residues" evidence="7">
    <location>
        <begin position="164"/>
        <end position="173"/>
    </location>
</feature>
<sequence>MCQPNSMDEMMNFQTCCRLCLCETTETFKNAAEDRVLPRRILDSLAIKINSSDQLTTLVCEECEQVVNKWHEYKQKCVQNQNKLRRFLHRFLVNDRDEHSNAASIANMSIQIKEEPLENDENSSSNIHIKSEPEDLDDSMNGEYNEFPPALSPQMPEHEHMETGIQNGGSSTNLYVNDNDKRCRYCDKLFSNISNRKKHEKAIHPPNEPYARRSMCEISPKKSQQNGEQIQPSGTSEESEDQTGSQTDQLAEQHQFTEYNEQLTQEASTTQPEEGLPETMSIENAEEELTETENTDEPVESSEPKDEANQQKILFAAGLKLLESNTTPISCEMLSKIELSYAEKCKAMVKMHRTLECACHNVNHPNLKGLLSHLRSLRIWFPVFTCYNCMITFTDRSTFTRHNVKCPSASLDTLTKLSNLRKRSEVKVRLYQNFKCTSCKFMFSFHEDFMKHVDEEHCDVVLPVQCSCEREFDNLEDYKDHVYLSCLVEFYCDICFITTDSVEEFQKHAEEAHDESEGFILKQDDGYAMRKAMMQSPPKPKETVDENAIVTGKRERRPPKPIDIIMPTPNRSATPKEKDEPYVSVYNHPYSITPRSGTKACPICNKEYSSYHNMMRHFKTHSEEEIRKYENESVYACPDCEEMFRLPEWRQHLMAKHQPTACEECGRMFQFRTELDQHRSVHLNIKVYRDSKTHSLKTAMISPGSEQVMLLCEICEEIFHSREELKQHKLGHFQNLQNGGMIKKEPVDVDDQRTWTCTPCDKTYHTYSGLWDHNRRKHTGEEKSIASTEYPKQCKYCEKVLLSGAAYARHKMIHEKDRIPTDANARMVMYTQQNRKSATPPMQPQEEYHTCPHCSKVFGSKSNLKNHMKTHQQGYTCGVCKDVFGTTEELLQHNMIEHPGDAMSLLETEIKQEPDEEMVMQRQPYIVYTCDVCVATFESKHALMRHKEMHAQEMAQQPATSKSVFCKYCKIQFDSVISLAKHMHLEHGESSKPKQMKIKEANPGRKFTCSICNKSFHTQNALSTHIGWHRRGTNDSNTKVSKVIQQVARDIPRAVPLPQMRVQNAPSFRCHTCSGEFPNNTALQVHILEKHRSSNSISLVPRCNPCDKDFKSHEEYEKHKRFHDFLERQKQAEQQQQQAMMQQQQEQMASVHNTSGKNFPCKYCNAGFSRSDTLGIHMRQHHKEYVPTEFKCNYCERIFDKQNSLSIHLKTHEKQRLANVPSKPVFSCSICNMGFEMPKELRAHTISAHPF</sequence>
<gene>
    <name evidence="10" type="ORF">ACAOBT_LOCUS8464</name>
</gene>
<reference evidence="10" key="1">
    <citation type="submission" date="2022-03" db="EMBL/GenBank/DDBJ databases">
        <authorList>
            <person name="Sayadi A."/>
        </authorList>
    </citation>
    <scope>NUCLEOTIDE SEQUENCE</scope>
</reference>
<evidence type="ECO:0000313" key="10">
    <source>
        <dbReference type="EMBL" id="CAH1969526.1"/>
    </source>
</evidence>
<accession>A0A9P0KA79</accession>
<evidence type="ECO:0000259" key="9">
    <source>
        <dbReference type="PROSITE" id="PS51915"/>
    </source>
</evidence>
<feature type="domain" description="C2H2-type" evidence="8">
    <location>
        <begin position="1068"/>
        <end position="1096"/>
    </location>
</feature>
<feature type="domain" description="C2H2-type" evidence="8">
    <location>
        <begin position="1190"/>
        <end position="1217"/>
    </location>
</feature>
<feature type="binding site" evidence="6">
    <location>
        <position position="20"/>
    </location>
    <ligand>
        <name>Zn(2+)</name>
        <dbReference type="ChEBI" id="CHEBI:29105"/>
    </ligand>
</feature>
<dbReference type="FunFam" id="3.30.160.60:FF:000100">
    <property type="entry name" value="Zinc finger 45-like"/>
    <property type="match status" value="1"/>
</dbReference>
<feature type="domain" description="C2H2-type" evidence="8">
    <location>
        <begin position="660"/>
        <end position="687"/>
    </location>
</feature>
<evidence type="ECO:0000256" key="7">
    <source>
        <dbReference type="SAM" id="MobiDB-lite"/>
    </source>
</evidence>
<name>A0A9P0KA79_ACAOB</name>
<evidence type="ECO:0000256" key="4">
    <source>
        <dbReference type="ARBA" id="ARBA00022833"/>
    </source>
</evidence>
<feature type="binding site" evidence="6">
    <location>
        <position position="63"/>
    </location>
    <ligand>
        <name>Zn(2+)</name>
        <dbReference type="ChEBI" id="CHEBI:29105"/>
    </ligand>
</feature>
<feature type="domain" description="C2H2-type" evidence="8">
    <location>
        <begin position="755"/>
        <end position="783"/>
    </location>
</feature>
<dbReference type="InterPro" id="IPR013087">
    <property type="entry name" value="Znf_C2H2_type"/>
</dbReference>
<feature type="region of interest" description="Disordered" evidence="7">
    <location>
        <begin position="114"/>
        <end position="173"/>
    </location>
</feature>
<dbReference type="Pfam" id="PF00096">
    <property type="entry name" value="zf-C2H2"/>
    <property type="match status" value="2"/>
</dbReference>
<dbReference type="Pfam" id="PF13912">
    <property type="entry name" value="zf-C2H2_6"/>
    <property type="match status" value="5"/>
</dbReference>
<feature type="domain" description="C2H2-type" evidence="8">
    <location>
        <begin position="928"/>
        <end position="955"/>
    </location>
</feature>
<evidence type="ECO:0000256" key="2">
    <source>
        <dbReference type="ARBA" id="ARBA00022737"/>
    </source>
</evidence>
<dbReference type="PROSITE" id="PS51915">
    <property type="entry name" value="ZAD"/>
    <property type="match status" value="1"/>
</dbReference>
<feature type="domain" description="C2H2-type" evidence="8">
    <location>
        <begin position="1007"/>
        <end position="1029"/>
    </location>
</feature>
<dbReference type="PROSITE" id="PS00028">
    <property type="entry name" value="ZINC_FINGER_C2H2_1"/>
    <property type="match status" value="17"/>
</dbReference>
<feature type="binding site" evidence="6">
    <location>
        <position position="60"/>
    </location>
    <ligand>
        <name>Zn(2+)</name>
        <dbReference type="ChEBI" id="CHEBI:29105"/>
    </ligand>
</feature>
<dbReference type="OrthoDB" id="10039931at2759"/>
<feature type="region of interest" description="Disordered" evidence="7">
    <location>
        <begin position="219"/>
        <end position="251"/>
    </location>
</feature>
<keyword evidence="11" id="KW-1185">Reference proteome</keyword>
<feature type="domain" description="ZAD" evidence="9">
    <location>
        <begin position="15"/>
        <end position="87"/>
    </location>
</feature>
<feature type="domain" description="C2H2-type" evidence="8">
    <location>
        <begin position="1159"/>
        <end position="1187"/>
    </location>
</feature>
<feature type="domain" description="C2H2-type" evidence="8">
    <location>
        <begin position="849"/>
        <end position="871"/>
    </location>
</feature>
<evidence type="ECO:0000256" key="1">
    <source>
        <dbReference type="ARBA" id="ARBA00022723"/>
    </source>
</evidence>
<dbReference type="Proteomes" id="UP001152888">
    <property type="component" value="Unassembled WGS sequence"/>
</dbReference>
<feature type="domain" description="C2H2-type" evidence="8">
    <location>
        <begin position="875"/>
        <end position="903"/>
    </location>
</feature>
<dbReference type="AlphaFoldDB" id="A0A9P0KA79"/>
<dbReference type="GO" id="GO:0005634">
    <property type="term" value="C:nucleus"/>
    <property type="evidence" value="ECO:0007669"/>
    <property type="project" value="InterPro"/>
</dbReference>
<dbReference type="InterPro" id="IPR012934">
    <property type="entry name" value="Znf_AD"/>
</dbReference>
<dbReference type="SMART" id="SM00868">
    <property type="entry name" value="zf-AD"/>
    <property type="match status" value="1"/>
</dbReference>
<protein>
    <submittedName>
        <fullName evidence="10">Uncharacterized protein</fullName>
    </submittedName>
</protein>
<feature type="domain" description="C2H2-type" evidence="8">
    <location>
        <begin position="181"/>
        <end position="209"/>
    </location>
</feature>
<keyword evidence="3 5" id="KW-0863">Zinc-finger</keyword>
<feature type="compositionally biased region" description="Polar residues" evidence="7">
    <location>
        <begin position="221"/>
        <end position="251"/>
    </location>
</feature>
<feature type="domain" description="C2H2-type" evidence="8">
    <location>
        <begin position="1226"/>
        <end position="1251"/>
    </location>
</feature>
<feature type="region of interest" description="Disordered" evidence="7">
    <location>
        <begin position="286"/>
        <end position="308"/>
    </location>
</feature>
<keyword evidence="1 6" id="KW-0479">Metal-binding</keyword>
<dbReference type="SMART" id="SM00355">
    <property type="entry name" value="ZnF_C2H2"/>
    <property type="match status" value="20"/>
</dbReference>
<dbReference type="PANTHER" id="PTHR24379">
    <property type="entry name" value="KRAB AND ZINC FINGER DOMAIN-CONTAINING"/>
    <property type="match status" value="1"/>
</dbReference>
<feature type="binding site" evidence="6">
    <location>
        <position position="17"/>
    </location>
    <ligand>
        <name>Zn(2+)</name>
        <dbReference type="ChEBI" id="CHEBI:29105"/>
    </ligand>
</feature>
<feature type="domain" description="C2H2-type" evidence="8">
    <location>
        <begin position="599"/>
        <end position="626"/>
    </location>
</feature>
<feature type="compositionally biased region" description="Acidic residues" evidence="7">
    <location>
        <begin position="286"/>
        <end position="300"/>
    </location>
</feature>
<dbReference type="PANTHER" id="PTHR24379:SF121">
    <property type="entry name" value="C2H2-TYPE DOMAIN-CONTAINING PROTEIN"/>
    <property type="match status" value="1"/>
</dbReference>
<keyword evidence="4 6" id="KW-0862">Zinc</keyword>
<proteinExistence type="predicted"/>
<feature type="region of interest" description="Disordered" evidence="7">
    <location>
        <begin position="557"/>
        <end position="578"/>
    </location>
</feature>
<dbReference type="SUPFAM" id="SSF57667">
    <property type="entry name" value="beta-beta-alpha zinc fingers"/>
    <property type="match status" value="6"/>
</dbReference>
<evidence type="ECO:0000259" key="8">
    <source>
        <dbReference type="PROSITE" id="PS50157"/>
    </source>
</evidence>
<evidence type="ECO:0000256" key="6">
    <source>
        <dbReference type="PROSITE-ProRule" id="PRU01263"/>
    </source>
</evidence>
<evidence type="ECO:0000256" key="5">
    <source>
        <dbReference type="PROSITE-ProRule" id="PRU00042"/>
    </source>
</evidence>
<dbReference type="Pfam" id="PF07776">
    <property type="entry name" value="zf-AD"/>
    <property type="match status" value="1"/>
</dbReference>
<evidence type="ECO:0000313" key="11">
    <source>
        <dbReference type="Proteomes" id="UP001152888"/>
    </source>
</evidence>
<comment type="caution">
    <text evidence="10">The sequence shown here is derived from an EMBL/GenBank/DDBJ whole genome shotgun (WGS) entry which is preliminary data.</text>
</comment>
<evidence type="ECO:0000256" key="3">
    <source>
        <dbReference type="ARBA" id="ARBA00022771"/>
    </source>
</evidence>